<gene>
    <name evidence="5" type="ORF">B0H16DRAFT_1606458</name>
</gene>
<protein>
    <submittedName>
        <fullName evidence="5">Uncharacterized protein</fullName>
    </submittedName>
</protein>
<dbReference type="GO" id="GO:0003743">
    <property type="term" value="F:translation initiation factor activity"/>
    <property type="evidence" value="ECO:0007669"/>
    <property type="project" value="UniProtKB-KW"/>
</dbReference>
<keyword evidence="4" id="KW-0648">Protein biosynthesis</keyword>
<comment type="caution">
    <text evidence="5">The sequence shown here is derived from an EMBL/GenBank/DDBJ whole genome shotgun (WGS) entry which is preliminary data.</text>
</comment>
<organism evidence="5 6">
    <name type="scientific">Mycena metata</name>
    <dbReference type="NCBI Taxonomy" id="1033252"/>
    <lineage>
        <taxon>Eukaryota</taxon>
        <taxon>Fungi</taxon>
        <taxon>Dikarya</taxon>
        <taxon>Basidiomycota</taxon>
        <taxon>Agaricomycotina</taxon>
        <taxon>Agaricomycetes</taxon>
        <taxon>Agaricomycetidae</taxon>
        <taxon>Agaricales</taxon>
        <taxon>Marasmiineae</taxon>
        <taxon>Mycenaceae</taxon>
        <taxon>Mycena</taxon>
    </lineage>
</organism>
<accession>A0AAD7HFB5</accession>
<evidence type="ECO:0000256" key="2">
    <source>
        <dbReference type="ARBA" id="ARBA00022540"/>
    </source>
</evidence>
<sequence>MESCHLNSNCSNFVFVELPNAEIAFSAAAILHNVQFDAKHQLQVNHFEDIVKFSNLDTTFVEPETEEFKPKEHLRARLVDTQGRDQYAVTNRGTR</sequence>
<dbReference type="GO" id="GO:0005852">
    <property type="term" value="C:eukaryotic translation initiation factor 3 complex"/>
    <property type="evidence" value="ECO:0007669"/>
    <property type="project" value="InterPro"/>
</dbReference>
<evidence type="ECO:0000256" key="3">
    <source>
        <dbReference type="ARBA" id="ARBA00022884"/>
    </source>
</evidence>
<keyword evidence="3" id="KW-0694">RNA-binding</keyword>
<dbReference type="PANTHER" id="PTHR14068:SF0">
    <property type="entry name" value="EUKARYOTIC TRANSLATION INITIATION FACTOR 3 SUBUNIT B"/>
    <property type="match status" value="1"/>
</dbReference>
<dbReference type="PANTHER" id="PTHR14068">
    <property type="entry name" value="EUKARYOTIC TRANSLATION INITIATION FACTOR 3 EIF3 -RELATED"/>
    <property type="match status" value="1"/>
</dbReference>
<evidence type="ECO:0000313" key="6">
    <source>
        <dbReference type="Proteomes" id="UP001215598"/>
    </source>
</evidence>
<dbReference type="Proteomes" id="UP001215598">
    <property type="component" value="Unassembled WGS sequence"/>
</dbReference>
<dbReference type="EMBL" id="JARKIB010000251">
    <property type="protein sequence ID" value="KAJ7719493.1"/>
    <property type="molecule type" value="Genomic_DNA"/>
</dbReference>
<evidence type="ECO:0000313" key="5">
    <source>
        <dbReference type="EMBL" id="KAJ7719493.1"/>
    </source>
</evidence>
<proteinExistence type="predicted"/>
<evidence type="ECO:0000256" key="1">
    <source>
        <dbReference type="ARBA" id="ARBA00022490"/>
    </source>
</evidence>
<evidence type="ECO:0000256" key="4">
    <source>
        <dbReference type="ARBA" id="ARBA00022917"/>
    </source>
</evidence>
<dbReference type="AlphaFoldDB" id="A0AAD7HFB5"/>
<reference evidence="5" key="1">
    <citation type="submission" date="2023-03" db="EMBL/GenBank/DDBJ databases">
        <title>Massive genome expansion in bonnet fungi (Mycena s.s.) driven by repeated elements and novel gene families across ecological guilds.</title>
        <authorList>
            <consortium name="Lawrence Berkeley National Laboratory"/>
            <person name="Harder C.B."/>
            <person name="Miyauchi S."/>
            <person name="Viragh M."/>
            <person name="Kuo A."/>
            <person name="Thoen E."/>
            <person name="Andreopoulos B."/>
            <person name="Lu D."/>
            <person name="Skrede I."/>
            <person name="Drula E."/>
            <person name="Henrissat B."/>
            <person name="Morin E."/>
            <person name="Kohler A."/>
            <person name="Barry K."/>
            <person name="LaButti K."/>
            <person name="Morin E."/>
            <person name="Salamov A."/>
            <person name="Lipzen A."/>
            <person name="Mereny Z."/>
            <person name="Hegedus B."/>
            <person name="Baldrian P."/>
            <person name="Stursova M."/>
            <person name="Weitz H."/>
            <person name="Taylor A."/>
            <person name="Grigoriev I.V."/>
            <person name="Nagy L.G."/>
            <person name="Martin F."/>
            <person name="Kauserud H."/>
        </authorList>
    </citation>
    <scope>NUCLEOTIDE SEQUENCE</scope>
    <source>
        <strain evidence="5">CBHHK182m</strain>
    </source>
</reference>
<dbReference type="GO" id="GO:0003723">
    <property type="term" value="F:RNA binding"/>
    <property type="evidence" value="ECO:0007669"/>
    <property type="project" value="UniProtKB-KW"/>
</dbReference>
<keyword evidence="1" id="KW-0963">Cytoplasm</keyword>
<keyword evidence="2" id="KW-0396">Initiation factor</keyword>
<dbReference type="InterPro" id="IPR011400">
    <property type="entry name" value="EIF3B"/>
</dbReference>
<dbReference type="GO" id="GO:0031369">
    <property type="term" value="F:translation initiation factor binding"/>
    <property type="evidence" value="ECO:0007669"/>
    <property type="project" value="InterPro"/>
</dbReference>
<keyword evidence="6" id="KW-1185">Reference proteome</keyword>
<name>A0AAD7HFB5_9AGAR</name>